<dbReference type="InterPro" id="IPR052319">
    <property type="entry name" value="Centriolar_ciliogenesis_assoc"/>
</dbReference>
<keyword evidence="7" id="KW-0966">Cell projection</keyword>
<evidence type="ECO:0000256" key="2">
    <source>
        <dbReference type="ARBA" id="ARBA00004138"/>
    </source>
</evidence>
<keyword evidence="10" id="KW-1185">Reference proteome</keyword>
<proteinExistence type="inferred from homology"/>
<keyword evidence="5" id="KW-0970">Cilium biogenesis/degradation</keyword>
<comment type="subcellular location">
    <subcellularLocation>
        <location evidence="2">Cell projection</location>
        <location evidence="2">Cilium</location>
    </subcellularLocation>
    <subcellularLocation>
        <location evidence="1">Cytoplasm</location>
        <location evidence="1">Cytoskeleton</location>
        <location evidence="1">Microtubule organizing center</location>
        <location evidence="1">Centrosome</location>
        <location evidence="1">Centriole</location>
    </subcellularLocation>
</comment>
<sequence length="303" mass="35422">MSEDWNFTEDEIRDKLAELGYRNIPREKLREFADDLQQLIKFESSATNQQRGTASSSTLDTTEQIDSFVSTTDEQTETSPESDKERLYPRRAAEITSKKGLSHIPYGKENYLYPIKEVDTPTSDGTSVDYERPSHKLAKKRKVLRRRNGEARVFDESFTSTDSGSTGTDISELEQRLRELPLCDPKYDNIFQQPLDYRPWEGQQAGGALPSYIRPRTSHPHTRGIKKCDPVNRYRQFSREWENNKAPGEKSHKSLRWNVRGQLLQCDIFERPQRRYVPNNYVVPTDKKRQNLRWQVRTNMARV</sequence>
<name>A0A6P8IVI3_ACTTE</name>
<dbReference type="AlphaFoldDB" id="A0A6P8IVI3"/>
<evidence type="ECO:0000256" key="5">
    <source>
        <dbReference type="ARBA" id="ARBA00022794"/>
    </source>
</evidence>
<evidence type="ECO:0000256" key="8">
    <source>
        <dbReference type="SAM" id="MobiDB-lite"/>
    </source>
</evidence>
<dbReference type="RefSeq" id="XP_031570987.1">
    <property type="nucleotide sequence ID" value="XM_031715127.1"/>
</dbReference>
<evidence type="ECO:0000256" key="3">
    <source>
        <dbReference type="ARBA" id="ARBA00010091"/>
    </source>
</evidence>
<evidence type="ECO:0000256" key="4">
    <source>
        <dbReference type="ARBA" id="ARBA00022490"/>
    </source>
</evidence>
<protein>
    <submittedName>
        <fullName evidence="11 12">Hydrolethalus syndrome protein 1 homolog</fullName>
    </submittedName>
</protein>
<evidence type="ECO:0000313" key="12">
    <source>
        <dbReference type="RefSeq" id="XP_031570987.1"/>
    </source>
</evidence>
<dbReference type="OrthoDB" id="6343432at2759"/>
<evidence type="ECO:0000313" key="10">
    <source>
        <dbReference type="Proteomes" id="UP000515163"/>
    </source>
</evidence>
<feature type="region of interest" description="Disordered" evidence="8">
    <location>
        <begin position="42"/>
        <end position="94"/>
    </location>
</feature>
<dbReference type="KEGG" id="aten:116305256"/>
<keyword evidence="6" id="KW-0206">Cytoskeleton</keyword>
<evidence type="ECO:0000313" key="11">
    <source>
        <dbReference type="RefSeq" id="XP_031570986.1"/>
    </source>
</evidence>
<dbReference type="GO" id="GO:0060271">
    <property type="term" value="P:cilium assembly"/>
    <property type="evidence" value="ECO:0007669"/>
    <property type="project" value="TreeGrafter"/>
</dbReference>
<comment type="similarity">
    <text evidence="3">Belongs to the HYLS1 family.</text>
</comment>
<feature type="domain" description="Centriolar and ciliogenesis-associated protein HYLS1 C-terminal" evidence="9">
    <location>
        <begin position="213"/>
        <end position="301"/>
    </location>
</feature>
<organism evidence="10 12">
    <name type="scientific">Actinia tenebrosa</name>
    <name type="common">Australian red waratah sea anemone</name>
    <dbReference type="NCBI Taxonomy" id="6105"/>
    <lineage>
        <taxon>Eukaryota</taxon>
        <taxon>Metazoa</taxon>
        <taxon>Cnidaria</taxon>
        <taxon>Anthozoa</taxon>
        <taxon>Hexacorallia</taxon>
        <taxon>Actiniaria</taxon>
        <taxon>Actiniidae</taxon>
        <taxon>Actinia</taxon>
    </lineage>
</organism>
<feature type="compositionally biased region" description="Basic and acidic residues" evidence="8">
    <location>
        <begin position="81"/>
        <end position="94"/>
    </location>
</feature>
<dbReference type="GeneID" id="116305256"/>
<gene>
    <name evidence="11 12" type="primary">LOC116305256</name>
</gene>
<evidence type="ECO:0000259" key="9">
    <source>
        <dbReference type="Pfam" id="PF15311"/>
    </source>
</evidence>
<dbReference type="InterPro" id="IPR027918">
    <property type="entry name" value="HYLS1_C_dom"/>
</dbReference>
<dbReference type="Proteomes" id="UP000515163">
    <property type="component" value="Unplaced"/>
</dbReference>
<evidence type="ECO:0000256" key="7">
    <source>
        <dbReference type="ARBA" id="ARBA00023273"/>
    </source>
</evidence>
<dbReference type="GO" id="GO:0097730">
    <property type="term" value="C:non-motile cilium"/>
    <property type="evidence" value="ECO:0007669"/>
    <property type="project" value="TreeGrafter"/>
</dbReference>
<accession>A0A6P8IVI3</accession>
<dbReference type="RefSeq" id="XP_031570986.1">
    <property type="nucleotide sequence ID" value="XM_031715126.1"/>
</dbReference>
<keyword evidence="4" id="KW-0963">Cytoplasm</keyword>
<evidence type="ECO:0000256" key="1">
    <source>
        <dbReference type="ARBA" id="ARBA00004114"/>
    </source>
</evidence>
<feature type="compositionally biased region" description="Polar residues" evidence="8">
    <location>
        <begin position="44"/>
        <end position="79"/>
    </location>
</feature>
<evidence type="ECO:0000256" key="6">
    <source>
        <dbReference type="ARBA" id="ARBA00023212"/>
    </source>
</evidence>
<dbReference type="Pfam" id="PF15311">
    <property type="entry name" value="HYLS1_C"/>
    <property type="match status" value="1"/>
</dbReference>
<dbReference type="PANTHER" id="PTHR34174:SF1">
    <property type="entry name" value="CENTRIOLAR AND CILIOGENESIS-ASSOCIATED PROTEIN HYLS1"/>
    <property type="match status" value="1"/>
</dbReference>
<reference evidence="11 12" key="1">
    <citation type="submission" date="2025-04" db="UniProtKB">
        <authorList>
            <consortium name="RefSeq"/>
        </authorList>
    </citation>
    <scope>IDENTIFICATION</scope>
    <source>
        <tissue evidence="11 12">Tentacle</tissue>
    </source>
</reference>
<dbReference type="GO" id="GO:0005814">
    <property type="term" value="C:centriole"/>
    <property type="evidence" value="ECO:0007669"/>
    <property type="project" value="UniProtKB-SubCell"/>
</dbReference>
<dbReference type="PANTHER" id="PTHR34174">
    <property type="entry name" value="HYDROLETHALUS SYNDROME PROTEIN 1"/>
    <property type="match status" value="1"/>
</dbReference>